<dbReference type="InterPro" id="IPR050175">
    <property type="entry name" value="Complex_I_Subunit_2"/>
</dbReference>
<evidence type="ECO:0000256" key="1">
    <source>
        <dbReference type="ARBA" id="ARBA00003257"/>
    </source>
</evidence>
<comment type="catalytic activity">
    <reaction evidence="17 18">
        <text>a ubiquinone + NADH + 5 H(+)(in) = a ubiquinol + NAD(+) + 4 H(+)(out)</text>
        <dbReference type="Rhea" id="RHEA:29091"/>
        <dbReference type="Rhea" id="RHEA-COMP:9565"/>
        <dbReference type="Rhea" id="RHEA-COMP:9566"/>
        <dbReference type="ChEBI" id="CHEBI:15378"/>
        <dbReference type="ChEBI" id="CHEBI:16389"/>
        <dbReference type="ChEBI" id="CHEBI:17976"/>
        <dbReference type="ChEBI" id="CHEBI:57540"/>
        <dbReference type="ChEBI" id="CHEBI:57945"/>
        <dbReference type="EC" id="7.1.1.2"/>
    </reaction>
</comment>
<reference evidence="21" key="1">
    <citation type="submission" date="2012-06" db="EMBL/GenBank/DDBJ databases">
        <title>Mitogenomics of the Coleoptera under dense taxon sampling.</title>
        <authorList>
            <person name="Timmermans M.J.T.N."/>
            <person name="Lim J."/>
            <person name="Dodsworth S."/>
            <person name="Haran J."/>
            <person name="Ahrens D."/>
            <person name="Bocak L."/>
            <person name="London A."/>
            <person name="Culverwell L."/>
            <person name="Vogler A.P."/>
        </authorList>
    </citation>
    <scope>NUCLEOTIDE SEQUENCE</scope>
</reference>
<dbReference type="Pfam" id="PF00361">
    <property type="entry name" value="Proton_antipo_M"/>
    <property type="match status" value="1"/>
</dbReference>
<feature type="transmembrane region" description="Helical" evidence="18">
    <location>
        <begin position="58"/>
        <end position="78"/>
    </location>
</feature>
<keyword evidence="13 18" id="KW-0520">NAD</keyword>
<proteinExistence type="inferred from homology"/>
<evidence type="ECO:0000256" key="13">
    <source>
        <dbReference type="ARBA" id="ARBA00023027"/>
    </source>
</evidence>
<dbReference type="Pfam" id="PF06444">
    <property type="entry name" value="NADH_dehy_S2_C"/>
    <property type="match status" value="1"/>
</dbReference>
<evidence type="ECO:0000256" key="16">
    <source>
        <dbReference type="ARBA" id="ARBA00023136"/>
    </source>
</evidence>
<comment type="subcellular location">
    <subcellularLocation>
        <location evidence="2 18">Mitochondrion inner membrane</location>
        <topology evidence="2 18">Multi-pass membrane protein</topology>
    </subcellularLocation>
</comment>
<evidence type="ECO:0000256" key="6">
    <source>
        <dbReference type="ARBA" id="ARBA00022448"/>
    </source>
</evidence>
<keyword evidence="9 18" id="KW-0999">Mitochondrion inner membrane</keyword>
<evidence type="ECO:0000259" key="20">
    <source>
        <dbReference type="Pfam" id="PF06444"/>
    </source>
</evidence>
<dbReference type="PANTHER" id="PTHR46552">
    <property type="entry name" value="NADH-UBIQUINONE OXIDOREDUCTASE CHAIN 2"/>
    <property type="match status" value="1"/>
</dbReference>
<evidence type="ECO:0000256" key="9">
    <source>
        <dbReference type="ARBA" id="ARBA00022792"/>
    </source>
</evidence>
<evidence type="ECO:0000256" key="8">
    <source>
        <dbReference type="ARBA" id="ARBA00022692"/>
    </source>
</evidence>
<sequence>MKNFKIMFYSTLMAGTMISISASSWLGMWLGLEINLLSIIPLMITKKTILSNESALKYFITQAIASTIILFSALLFMNKIMSNYDINQPLSMMIMDSALLIKMGAAPFHFWFPEVMEGLQWMNCLIMLTWQKIAPMIILMYNMTNMVMIALVIITSMAISGIMGLNQTSLRKILTYSSINHIGWMLSSMMFVQKIWMIYFTTYTLITINLVLMFSLTNAFSIKQMFTSMTSSNMKILFSLNFFSLGGLPPFLGFFPKWLTIQTLIENNMLILTFIMTIMTLLTLYFYMRIAFTAMLLVKNENNWNLNLKMKTPSSLNLMILNFITIAGLIIFTP</sequence>
<evidence type="ECO:0000256" key="3">
    <source>
        <dbReference type="ARBA" id="ARBA00007012"/>
    </source>
</evidence>
<keyword evidence="14 18" id="KW-0830">Ubiquinone</keyword>
<keyword evidence="11 18" id="KW-0249">Electron transport</keyword>
<protein>
    <recommendedName>
        <fullName evidence="5 18">NADH-ubiquinone oxidoreductase chain 2</fullName>
        <ecNumber evidence="4 18">7.1.1.2</ecNumber>
    </recommendedName>
</protein>
<feature type="domain" description="NADH dehydrogenase subunit 2 C-terminal" evidence="20">
    <location>
        <begin position="284"/>
        <end position="331"/>
    </location>
</feature>
<evidence type="ECO:0000256" key="10">
    <source>
        <dbReference type="ARBA" id="ARBA00022967"/>
    </source>
</evidence>
<evidence type="ECO:0000256" key="15">
    <source>
        <dbReference type="ARBA" id="ARBA00023128"/>
    </source>
</evidence>
<dbReference type="EMBL" id="JX412827">
    <property type="protein sequence ID" value="ALO77309.1"/>
    <property type="molecule type" value="Genomic_DNA"/>
</dbReference>
<evidence type="ECO:0000256" key="4">
    <source>
        <dbReference type="ARBA" id="ARBA00012944"/>
    </source>
</evidence>
<geneLocation type="mitochondrion" evidence="21"/>
<feature type="transmembrane region" description="Helical" evidence="18">
    <location>
        <begin position="316"/>
        <end position="333"/>
    </location>
</feature>
<dbReference type="PANTHER" id="PTHR46552:SF1">
    <property type="entry name" value="NADH-UBIQUINONE OXIDOREDUCTASE CHAIN 2"/>
    <property type="match status" value="1"/>
</dbReference>
<evidence type="ECO:0000256" key="12">
    <source>
        <dbReference type="ARBA" id="ARBA00022989"/>
    </source>
</evidence>
<dbReference type="AlphaFoldDB" id="A0A0S2MRH2"/>
<dbReference type="GO" id="GO:0006120">
    <property type="term" value="P:mitochondrial electron transport, NADH to ubiquinone"/>
    <property type="evidence" value="ECO:0007669"/>
    <property type="project" value="InterPro"/>
</dbReference>
<keyword evidence="10 18" id="KW-1278">Translocase</keyword>
<name>A0A0S2MRH2_9COLE</name>
<feature type="domain" description="NADH:quinone oxidoreductase/Mrp antiporter transmembrane" evidence="19">
    <location>
        <begin position="22"/>
        <end position="283"/>
    </location>
</feature>
<evidence type="ECO:0000256" key="2">
    <source>
        <dbReference type="ARBA" id="ARBA00004448"/>
    </source>
</evidence>
<feature type="transmembrane region" description="Helical" evidence="18">
    <location>
        <begin position="195"/>
        <end position="216"/>
    </location>
</feature>
<keyword evidence="7 18" id="KW-0679">Respiratory chain</keyword>
<comment type="function">
    <text evidence="1">Core subunit of the mitochondrial membrane respiratory chain NADH dehydrogenase (Complex I) that is believed to belong to the minimal assembly required for catalysis. Complex I functions in the transfer of electrons from NADH to the respiratory chain. The immediate electron acceptor for the enzyme is believed to be ubiquinone.</text>
</comment>
<evidence type="ECO:0000313" key="21">
    <source>
        <dbReference type="EMBL" id="ALO77309.1"/>
    </source>
</evidence>
<evidence type="ECO:0000259" key="19">
    <source>
        <dbReference type="Pfam" id="PF00361"/>
    </source>
</evidence>
<feature type="transmembrane region" description="Helical" evidence="18">
    <location>
        <begin position="146"/>
        <end position="165"/>
    </location>
</feature>
<dbReference type="GO" id="GO:0005743">
    <property type="term" value="C:mitochondrial inner membrane"/>
    <property type="evidence" value="ECO:0007669"/>
    <property type="project" value="UniProtKB-SubCell"/>
</dbReference>
<comment type="similarity">
    <text evidence="3 18">Belongs to the complex I subunit 2 family.</text>
</comment>
<dbReference type="EC" id="7.1.1.2" evidence="4 18"/>
<evidence type="ECO:0000256" key="18">
    <source>
        <dbReference type="RuleBase" id="RU003403"/>
    </source>
</evidence>
<evidence type="ECO:0000256" key="17">
    <source>
        <dbReference type="ARBA" id="ARBA00049551"/>
    </source>
</evidence>
<evidence type="ECO:0000256" key="5">
    <source>
        <dbReference type="ARBA" id="ARBA00021008"/>
    </source>
</evidence>
<keyword evidence="8 18" id="KW-0812">Transmembrane</keyword>
<evidence type="ECO:0000256" key="14">
    <source>
        <dbReference type="ARBA" id="ARBA00023075"/>
    </source>
</evidence>
<comment type="function">
    <text evidence="18">Core subunit of the mitochondrial membrane respiratory chain NADH dehydrogenase (Complex I) which catalyzes electron transfer from NADH through the respiratory chain, using ubiquinone as an electron acceptor. Essential for the catalytic activity and assembly of complex I.</text>
</comment>
<gene>
    <name evidence="21" type="primary">nad2</name>
</gene>
<organism evidence="21">
    <name type="scientific">Byrrhinus sp. BYR01</name>
    <dbReference type="NCBI Taxonomy" id="1205541"/>
    <lineage>
        <taxon>Eukaryota</taxon>
        <taxon>Metazoa</taxon>
        <taxon>Ecdysozoa</taxon>
        <taxon>Arthropoda</taxon>
        <taxon>Hexapoda</taxon>
        <taxon>Insecta</taxon>
        <taxon>Pterygota</taxon>
        <taxon>Neoptera</taxon>
        <taxon>Endopterygota</taxon>
        <taxon>Coleoptera</taxon>
        <taxon>Polyphaga</taxon>
        <taxon>Elateriformia</taxon>
        <taxon>Byrrhoidea</taxon>
        <taxon>Limnichidae</taxon>
        <taxon>Byrrhinus</taxon>
    </lineage>
</organism>
<feature type="transmembrane region" description="Helical" evidence="18">
    <location>
        <begin position="236"/>
        <end position="256"/>
    </location>
</feature>
<feature type="transmembrane region" description="Helical" evidence="18">
    <location>
        <begin position="12"/>
        <end position="32"/>
    </location>
</feature>
<keyword evidence="16 18" id="KW-0472">Membrane</keyword>
<keyword evidence="12 18" id="KW-1133">Transmembrane helix</keyword>
<dbReference type="PRINTS" id="PR01436">
    <property type="entry name" value="NADHDHGNASE2"/>
</dbReference>
<dbReference type="GO" id="GO:0008137">
    <property type="term" value="F:NADH dehydrogenase (ubiquinone) activity"/>
    <property type="evidence" value="ECO:0007669"/>
    <property type="project" value="UniProtKB-EC"/>
</dbReference>
<evidence type="ECO:0000256" key="7">
    <source>
        <dbReference type="ARBA" id="ARBA00022660"/>
    </source>
</evidence>
<dbReference type="InterPro" id="IPR003917">
    <property type="entry name" value="NADH_UbQ_OxRdtase_chain2"/>
</dbReference>
<keyword evidence="6" id="KW-0813">Transport</keyword>
<accession>A0A0S2MRH2</accession>
<keyword evidence="15 18" id="KW-0496">Mitochondrion</keyword>
<dbReference type="InterPro" id="IPR010933">
    <property type="entry name" value="NADH_DH_su2_C"/>
</dbReference>
<evidence type="ECO:0000256" key="11">
    <source>
        <dbReference type="ARBA" id="ARBA00022982"/>
    </source>
</evidence>
<dbReference type="InterPro" id="IPR001750">
    <property type="entry name" value="ND/Mrp_TM"/>
</dbReference>
<feature type="transmembrane region" description="Helical" evidence="18">
    <location>
        <begin position="268"/>
        <end position="287"/>
    </location>
</feature>